<keyword evidence="2" id="KW-0690">Ribosome biogenesis</keyword>
<keyword evidence="3" id="KW-0699">rRNA-binding</keyword>
<dbReference type="Gene3D" id="1.10.60.30">
    <property type="entry name" value="PSPTO4464-like domains"/>
    <property type="match status" value="2"/>
</dbReference>
<evidence type="ECO:0000256" key="1">
    <source>
        <dbReference type="ARBA" id="ARBA00022490"/>
    </source>
</evidence>
<dbReference type="GO" id="GO:0042254">
    <property type="term" value="P:ribosome biogenesis"/>
    <property type="evidence" value="ECO:0007669"/>
    <property type="project" value="UniProtKB-KW"/>
</dbReference>
<dbReference type="InterPro" id="IPR023153">
    <property type="entry name" value="DarP_sf"/>
</dbReference>
<keyword evidence="4" id="KW-0694">RNA-binding</keyword>
<dbReference type="InterPro" id="IPR006839">
    <property type="entry name" value="DarP"/>
</dbReference>
<dbReference type="PANTHER" id="PTHR38101:SF1">
    <property type="entry name" value="UPF0307 PROTEIN YJGA"/>
    <property type="match status" value="1"/>
</dbReference>
<proteinExistence type="predicted"/>
<dbReference type="Pfam" id="PF04751">
    <property type="entry name" value="DarP"/>
    <property type="match status" value="1"/>
</dbReference>
<dbReference type="STRING" id="37625.SAMN05660420_00355"/>
<keyword evidence="1" id="KW-0963">Cytoplasm</keyword>
<accession>A0A1H3VY14</accession>
<dbReference type="CDD" id="cd16331">
    <property type="entry name" value="YjgA-like"/>
    <property type="match status" value="1"/>
</dbReference>
<dbReference type="RefSeq" id="WP_175498236.1">
    <property type="nucleotide sequence ID" value="NZ_FNQN01000001.1"/>
</dbReference>
<dbReference type="EMBL" id="FNQN01000001">
    <property type="protein sequence ID" value="SDZ79686.1"/>
    <property type="molecule type" value="Genomic_DNA"/>
</dbReference>
<reference evidence="5 6" key="1">
    <citation type="submission" date="2016-10" db="EMBL/GenBank/DDBJ databases">
        <authorList>
            <person name="de Groot N.N."/>
        </authorList>
    </citation>
    <scope>NUCLEOTIDE SEQUENCE [LARGE SCALE GENOMIC DNA]</scope>
    <source>
        <strain evidence="5 6">DSM 7343</strain>
    </source>
</reference>
<dbReference type="PANTHER" id="PTHR38101">
    <property type="entry name" value="UPF0307 PROTEIN YJGA"/>
    <property type="match status" value="1"/>
</dbReference>
<dbReference type="Proteomes" id="UP000199409">
    <property type="component" value="Unassembled WGS sequence"/>
</dbReference>
<evidence type="ECO:0000256" key="4">
    <source>
        <dbReference type="ARBA" id="ARBA00022884"/>
    </source>
</evidence>
<evidence type="ECO:0000256" key="3">
    <source>
        <dbReference type="ARBA" id="ARBA00022730"/>
    </source>
</evidence>
<dbReference type="GO" id="GO:0005829">
    <property type="term" value="C:cytosol"/>
    <property type="evidence" value="ECO:0007669"/>
    <property type="project" value="TreeGrafter"/>
</dbReference>
<evidence type="ECO:0000313" key="6">
    <source>
        <dbReference type="Proteomes" id="UP000199409"/>
    </source>
</evidence>
<sequence length="167" mass="19255">MDEFAADNLPLSRTKKKQQAKQIEEIAAQITNLTDKQFAQLDLPVEIAKEAELARTTKGLSSQRRQLKHLAGMIRKSEGALDNLLLQLEGLDQVSRGEKKQFHQLEKLRDRLCDVDSFAAAFAEMLELMPDIDRNTISRLARSVQHHDDRRAYRDIFRRLRDQSAEK</sequence>
<dbReference type="NCBIfam" id="NF003593">
    <property type="entry name" value="PRK05255.1-1"/>
    <property type="match status" value="1"/>
</dbReference>
<dbReference type="GO" id="GO:0019843">
    <property type="term" value="F:rRNA binding"/>
    <property type="evidence" value="ECO:0007669"/>
    <property type="project" value="UniProtKB-KW"/>
</dbReference>
<organism evidence="5 6">
    <name type="scientific">Desulfuromusa kysingii</name>
    <dbReference type="NCBI Taxonomy" id="37625"/>
    <lineage>
        <taxon>Bacteria</taxon>
        <taxon>Pseudomonadati</taxon>
        <taxon>Thermodesulfobacteriota</taxon>
        <taxon>Desulfuromonadia</taxon>
        <taxon>Desulfuromonadales</taxon>
        <taxon>Geopsychrobacteraceae</taxon>
        <taxon>Desulfuromusa</taxon>
    </lineage>
</organism>
<keyword evidence="6" id="KW-1185">Reference proteome</keyword>
<evidence type="ECO:0000313" key="5">
    <source>
        <dbReference type="EMBL" id="SDZ79686.1"/>
    </source>
</evidence>
<evidence type="ECO:0000256" key="2">
    <source>
        <dbReference type="ARBA" id="ARBA00022517"/>
    </source>
</evidence>
<protein>
    <submittedName>
        <fullName evidence="5">Ribosome-associated protein</fullName>
    </submittedName>
</protein>
<dbReference type="AlphaFoldDB" id="A0A1H3VY14"/>
<dbReference type="SUPFAM" id="SSF158710">
    <property type="entry name" value="PSPTO4464-like"/>
    <property type="match status" value="1"/>
</dbReference>
<name>A0A1H3VY14_9BACT</name>
<gene>
    <name evidence="5" type="ORF">SAMN05660420_00355</name>
</gene>